<feature type="region of interest" description="Disordered" evidence="2">
    <location>
        <begin position="775"/>
        <end position="802"/>
    </location>
</feature>
<accession>A0A5J9UKX9</accession>
<keyword evidence="1" id="KW-0862">Zinc</keyword>
<dbReference type="SUPFAM" id="SSF57756">
    <property type="entry name" value="Retrovirus zinc finger-like domains"/>
    <property type="match status" value="1"/>
</dbReference>
<dbReference type="Gramene" id="TVU24463">
    <property type="protein sequence ID" value="TVU24463"/>
    <property type="gene ID" value="EJB05_26904"/>
</dbReference>
<organism evidence="4 5">
    <name type="scientific">Eragrostis curvula</name>
    <name type="common">weeping love grass</name>
    <dbReference type="NCBI Taxonomy" id="38414"/>
    <lineage>
        <taxon>Eukaryota</taxon>
        <taxon>Viridiplantae</taxon>
        <taxon>Streptophyta</taxon>
        <taxon>Embryophyta</taxon>
        <taxon>Tracheophyta</taxon>
        <taxon>Spermatophyta</taxon>
        <taxon>Magnoliopsida</taxon>
        <taxon>Liliopsida</taxon>
        <taxon>Poales</taxon>
        <taxon>Poaceae</taxon>
        <taxon>PACMAD clade</taxon>
        <taxon>Chloridoideae</taxon>
        <taxon>Eragrostideae</taxon>
        <taxon>Eragrostidinae</taxon>
        <taxon>Eragrostis</taxon>
    </lineage>
</organism>
<dbReference type="Proteomes" id="UP000324897">
    <property type="component" value="Chromosome 2"/>
</dbReference>
<dbReference type="AlphaFoldDB" id="A0A5J9UKX9"/>
<keyword evidence="1" id="KW-0479">Metal-binding</keyword>
<reference evidence="4 5" key="1">
    <citation type="journal article" date="2019" name="Sci. Rep.">
        <title>A high-quality genome of Eragrostis curvula grass provides insights into Poaceae evolution and supports new strategies to enhance forage quality.</title>
        <authorList>
            <person name="Carballo J."/>
            <person name="Santos B.A.C.M."/>
            <person name="Zappacosta D."/>
            <person name="Garbus I."/>
            <person name="Selva J.P."/>
            <person name="Gallo C.A."/>
            <person name="Diaz A."/>
            <person name="Albertini E."/>
            <person name="Caccamo M."/>
            <person name="Echenique V."/>
        </authorList>
    </citation>
    <scope>NUCLEOTIDE SEQUENCE [LARGE SCALE GENOMIC DNA]</scope>
    <source>
        <strain evidence="5">cv. Victoria</strain>
        <tissue evidence="4">Leaf</tissue>
    </source>
</reference>
<evidence type="ECO:0000313" key="5">
    <source>
        <dbReference type="Proteomes" id="UP000324897"/>
    </source>
</evidence>
<keyword evidence="1" id="KW-0863">Zinc-finger</keyword>
<dbReference type="EMBL" id="RWGY01000013">
    <property type="protein sequence ID" value="TVU24463.1"/>
    <property type="molecule type" value="Genomic_DNA"/>
</dbReference>
<feature type="region of interest" description="Disordered" evidence="2">
    <location>
        <begin position="91"/>
        <end position="126"/>
    </location>
</feature>
<dbReference type="Gene3D" id="4.10.60.10">
    <property type="entry name" value="Zinc finger, CCHC-type"/>
    <property type="match status" value="1"/>
</dbReference>
<gene>
    <name evidence="4" type="ORF">EJB05_26904</name>
</gene>
<feature type="region of interest" description="Disordered" evidence="2">
    <location>
        <begin position="475"/>
        <end position="513"/>
    </location>
</feature>
<keyword evidence="5" id="KW-1185">Reference proteome</keyword>
<evidence type="ECO:0000259" key="3">
    <source>
        <dbReference type="PROSITE" id="PS50158"/>
    </source>
</evidence>
<evidence type="ECO:0000256" key="1">
    <source>
        <dbReference type="PROSITE-ProRule" id="PRU00047"/>
    </source>
</evidence>
<dbReference type="SMART" id="SM00343">
    <property type="entry name" value="ZnF_C2HC"/>
    <property type="match status" value="2"/>
</dbReference>
<dbReference type="PANTHER" id="PTHR33170:SF22">
    <property type="entry name" value="OS10G0417100 PROTEIN"/>
    <property type="match status" value="1"/>
</dbReference>
<sequence>MSLVLGGMGEVLAEPAATATRGIAPRSGNRRRIKTWIEVTGSPIEIVGGLRSKQRILRMRVAIGREKSRNMKKEVAGLLVNSKVADLSGKECDVQGTSKDRSKWDHRDELNEKGGHPTKEVDSKTSEMEIPPLEALFCRKCKEPGHVIEECRKPWKCERCGKYGHDTAHCRRKNFSEYVAPLCATQVEGQAFFSIPDCPSEQNAKERANTAIITVVSGKVNARQIESEFRGILSGVWRWSARQLSENKFIMRFPTAQMIKEWGHFKPLGMRTAKAQIEIDPWTSSIEAKYELQQAWFRVRGIPYDKRTEETLAYVGSLVGAIVDIDERSLYKQDYVRIKIACKDVTKVPPSTEGAIIPHMYDFFFEREVTMPSKPREIDIKISTSAQGEQPTPKKKKTNNVEEGSTSGAQQQGGHEVPDNQLEHMRQKVAEIPKIKFGSFSAPPKVAVKNVNTGAKLMADAQKTYGKSVIENDHGIQDGEEGVHNLLNWSPSDDEDDLLSDDRQSQTTAQEETNQIGMVRCIQANFFPSKAAADSEDEVMVMNKEDLYTKQADASLKILEVDGESNLTPVEDMEADKNMLGEGPKATQGMISDKQKLPVTRQSERVQEQVLAKFQDKNSISKKRTLEGTNLNDHNSFAILNNTEISMIAADMGIVVPESKFDHVELMKDLEVARHSLKDKSIPVITDLCNNTSSVANCVDVPDENPSIIECIEEEDSEEENFVLVQSRKKKRELNKLKNSAMKSSIRRSLHPGDMQTVLMAGAQSMFQAAIRVMRSQGREQERALPPPPGPEEEAERQDGHP</sequence>
<proteinExistence type="predicted"/>
<feature type="domain" description="CCHC-type" evidence="3">
    <location>
        <begin position="138"/>
        <end position="153"/>
    </location>
</feature>
<dbReference type="InterPro" id="IPR036875">
    <property type="entry name" value="Znf_CCHC_sf"/>
</dbReference>
<dbReference type="InterPro" id="IPR001878">
    <property type="entry name" value="Znf_CCHC"/>
</dbReference>
<name>A0A5J9UKX9_9POAL</name>
<evidence type="ECO:0000256" key="2">
    <source>
        <dbReference type="SAM" id="MobiDB-lite"/>
    </source>
</evidence>
<dbReference type="GO" id="GO:0003676">
    <property type="term" value="F:nucleic acid binding"/>
    <property type="evidence" value="ECO:0007669"/>
    <property type="project" value="InterPro"/>
</dbReference>
<dbReference type="PANTHER" id="PTHR33170">
    <property type="entry name" value="DUF4283 DOMAIN-CONTAINING PROTEIN-RELATED"/>
    <property type="match status" value="1"/>
</dbReference>
<evidence type="ECO:0000313" key="4">
    <source>
        <dbReference type="EMBL" id="TVU24463.1"/>
    </source>
</evidence>
<dbReference type="PROSITE" id="PS50158">
    <property type="entry name" value="ZF_CCHC"/>
    <property type="match status" value="1"/>
</dbReference>
<feature type="compositionally biased region" description="Polar residues" evidence="2">
    <location>
        <begin position="401"/>
        <end position="413"/>
    </location>
</feature>
<dbReference type="OrthoDB" id="695245at2759"/>
<dbReference type="GO" id="GO:0008270">
    <property type="term" value="F:zinc ion binding"/>
    <property type="evidence" value="ECO:0007669"/>
    <property type="project" value="UniProtKB-KW"/>
</dbReference>
<comment type="caution">
    <text evidence="4">The sequence shown here is derived from an EMBL/GenBank/DDBJ whole genome shotgun (WGS) entry which is preliminary data.</text>
</comment>
<feature type="non-terminal residue" evidence="4">
    <location>
        <position position="1"/>
    </location>
</feature>
<feature type="region of interest" description="Disordered" evidence="2">
    <location>
        <begin position="382"/>
        <end position="417"/>
    </location>
</feature>
<protein>
    <recommendedName>
        <fullName evidence="3">CCHC-type domain-containing protein</fullName>
    </recommendedName>
</protein>